<gene>
    <name evidence="2" type="ORF">HINF_LOCUS3655</name>
    <name evidence="3" type="ORF">HINF_LOCUS76089</name>
</gene>
<organism evidence="2">
    <name type="scientific">Hexamita inflata</name>
    <dbReference type="NCBI Taxonomy" id="28002"/>
    <lineage>
        <taxon>Eukaryota</taxon>
        <taxon>Metamonada</taxon>
        <taxon>Diplomonadida</taxon>
        <taxon>Hexamitidae</taxon>
        <taxon>Hexamitinae</taxon>
        <taxon>Hexamita</taxon>
    </lineage>
</organism>
<dbReference type="EMBL" id="CAXDID020000696">
    <property type="protein sequence ID" value="CAL6110796.1"/>
    <property type="molecule type" value="Genomic_DNA"/>
</dbReference>
<feature type="compositionally biased region" description="Basic residues" evidence="1">
    <location>
        <begin position="90"/>
        <end position="102"/>
    </location>
</feature>
<feature type="region of interest" description="Disordered" evidence="1">
    <location>
        <begin position="69"/>
        <end position="102"/>
    </location>
</feature>
<sequence>MIIWMADTICVNNDQISNVMYVRDFYNVFSFSNALQRLYQFSNVYWLALYITIRLDGQHNNTDSFRLERPSSYRKKGTASAARPQGCGSKTRRRSPRQRWIGRARSNRRQLKTWNISE</sequence>
<keyword evidence="4" id="KW-1185">Reference proteome</keyword>
<evidence type="ECO:0000313" key="3">
    <source>
        <dbReference type="EMBL" id="CAL6110796.1"/>
    </source>
</evidence>
<evidence type="ECO:0000256" key="1">
    <source>
        <dbReference type="SAM" id="MobiDB-lite"/>
    </source>
</evidence>
<dbReference type="Proteomes" id="UP001642409">
    <property type="component" value="Unassembled WGS sequence"/>
</dbReference>
<accession>A0AA86NAU3</accession>
<comment type="caution">
    <text evidence="2">The sequence shown here is derived from an EMBL/GenBank/DDBJ whole genome shotgun (WGS) entry which is preliminary data.</text>
</comment>
<reference evidence="2" key="1">
    <citation type="submission" date="2023-06" db="EMBL/GenBank/DDBJ databases">
        <authorList>
            <person name="Kurt Z."/>
        </authorList>
    </citation>
    <scope>NUCLEOTIDE SEQUENCE</scope>
</reference>
<dbReference type="AlphaFoldDB" id="A0AA86NAU3"/>
<evidence type="ECO:0000313" key="4">
    <source>
        <dbReference type="Proteomes" id="UP001642409"/>
    </source>
</evidence>
<proteinExistence type="predicted"/>
<evidence type="ECO:0000313" key="2">
    <source>
        <dbReference type="EMBL" id="CAI9916010.1"/>
    </source>
</evidence>
<name>A0AA86NAU3_9EUKA</name>
<dbReference type="EMBL" id="CATOUU010000088">
    <property type="protein sequence ID" value="CAI9916010.1"/>
    <property type="molecule type" value="Genomic_DNA"/>
</dbReference>
<reference evidence="3 4" key="2">
    <citation type="submission" date="2024-07" db="EMBL/GenBank/DDBJ databases">
        <authorList>
            <person name="Akdeniz Z."/>
        </authorList>
    </citation>
    <scope>NUCLEOTIDE SEQUENCE [LARGE SCALE GENOMIC DNA]</scope>
</reference>
<protein>
    <submittedName>
        <fullName evidence="3">Hypothetical_protein</fullName>
    </submittedName>
</protein>